<dbReference type="EMBL" id="JFAX01000026">
    <property type="protein sequence ID" value="EXI65218.1"/>
    <property type="molecule type" value="Genomic_DNA"/>
</dbReference>
<organism evidence="1 2">
    <name type="scientific">Candidatus Accumulibacter adjunctus</name>
    <dbReference type="NCBI Taxonomy" id="1454001"/>
    <lineage>
        <taxon>Bacteria</taxon>
        <taxon>Pseudomonadati</taxon>
        <taxon>Pseudomonadota</taxon>
        <taxon>Betaproteobacteria</taxon>
        <taxon>Candidatus Accumulibacter</taxon>
    </lineage>
</organism>
<sequence>MRGGQLMQRARRAADEGGCGRACGEIAAPDGWGKSARRCALAVGLLPSPPWAGAVGRWLAGGMPLLCLWLAMPLPVAAEEALDRLFFTPERRQQLDRQRQSNSLDQQAVQSEPTLTIDGVVTRSSGRRTAWINGIPQNEADIGSGVRVRTQRADPGRVVIGTDALPPTRARVGETVNSSSGETQDLLDGGTIVVHRRPTATR</sequence>
<dbReference type="Proteomes" id="UP000020218">
    <property type="component" value="Unassembled WGS sequence"/>
</dbReference>
<dbReference type="STRING" id="1454001.AW08_03381"/>
<accession>A0A011M6H8</accession>
<dbReference type="PATRIC" id="fig|1454001.3.peg.3423"/>
<proteinExistence type="predicted"/>
<reference evidence="1" key="1">
    <citation type="submission" date="2014-02" db="EMBL/GenBank/DDBJ databases">
        <title>Expanding our view of genomic diversity in Candidatus Accumulibacter clades.</title>
        <authorList>
            <person name="Skennerton C.T."/>
            <person name="Barr J.J."/>
            <person name="Slater F.R."/>
            <person name="Bond P.L."/>
            <person name="Tyson G.W."/>
        </authorList>
    </citation>
    <scope>NUCLEOTIDE SEQUENCE [LARGE SCALE GENOMIC DNA]</scope>
</reference>
<protein>
    <submittedName>
        <fullName evidence="1">Uncharacterized protein</fullName>
    </submittedName>
</protein>
<comment type="caution">
    <text evidence="1">The sequence shown here is derived from an EMBL/GenBank/DDBJ whole genome shotgun (WGS) entry which is preliminary data.</text>
</comment>
<gene>
    <name evidence="1" type="ORF">AW08_03381</name>
</gene>
<evidence type="ECO:0000313" key="1">
    <source>
        <dbReference type="EMBL" id="EXI65218.1"/>
    </source>
</evidence>
<dbReference type="AlphaFoldDB" id="A0A011M6H8"/>
<keyword evidence="2" id="KW-1185">Reference proteome</keyword>
<name>A0A011M6H8_9PROT</name>
<evidence type="ECO:0000313" key="2">
    <source>
        <dbReference type="Proteomes" id="UP000020218"/>
    </source>
</evidence>